<dbReference type="AlphaFoldDB" id="A0A9D1CQ15"/>
<protein>
    <submittedName>
        <fullName evidence="5">ABC-F family ATP-binding cassette domain-containing protein</fullName>
    </submittedName>
</protein>
<dbReference type="InterPro" id="IPR027417">
    <property type="entry name" value="P-loop_NTPase"/>
</dbReference>
<dbReference type="SUPFAM" id="SSF52540">
    <property type="entry name" value="P-loop containing nucleoside triphosphate hydrolases"/>
    <property type="match status" value="2"/>
</dbReference>
<reference evidence="5" key="1">
    <citation type="submission" date="2020-10" db="EMBL/GenBank/DDBJ databases">
        <authorList>
            <person name="Gilroy R."/>
        </authorList>
    </citation>
    <scope>NUCLEOTIDE SEQUENCE</scope>
    <source>
        <strain evidence="5">ChiSxjej2B14-6234</strain>
    </source>
</reference>
<feature type="coiled-coil region" evidence="3">
    <location>
        <begin position="257"/>
        <end position="284"/>
    </location>
</feature>
<dbReference type="Gene3D" id="3.40.50.300">
    <property type="entry name" value="P-loop containing nucleotide triphosphate hydrolases"/>
    <property type="match status" value="2"/>
</dbReference>
<evidence type="ECO:0000256" key="2">
    <source>
        <dbReference type="ARBA" id="ARBA00022840"/>
    </source>
</evidence>
<dbReference type="PROSITE" id="PS50893">
    <property type="entry name" value="ABC_TRANSPORTER_2"/>
    <property type="match status" value="2"/>
</dbReference>
<accession>A0A9D1CQ15</accession>
<keyword evidence="1" id="KW-0547">Nucleotide-binding</keyword>
<dbReference type="PANTHER" id="PTHR42855">
    <property type="entry name" value="ABC TRANSPORTER ATP-BINDING SUBUNIT"/>
    <property type="match status" value="1"/>
</dbReference>
<dbReference type="Pfam" id="PF00005">
    <property type="entry name" value="ABC_tran"/>
    <property type="match status" value="2"/>
</dbReference>
<evidence type="ECO:0000256" key="1">
    <source>
        <dbReference type="ARBA" id="ARBA00022741"/>
    </source>
</evidence>
<dbReference type="NCBIfam" id="NF000355">
    <property type="entry name" value="ribo_prot_ABC_F"/>
    <property type="match status" value="1"/>
</dbReference>
<dbReference type="EMBL" id="DVFJ01000001">
    <property type="protein sequence ID" value="HIQ70638.1"/>
    <property type="molecule type" value="Genomic_DNA"/>
</dbReference>
<dbReference type="CDD" id="cd03221">
    <property type="entry name" value="ABCF_EF-3"/>
    <property type="match status" value="2"/>
</dbReference>
<dbReference type="PANTHER" id="PTHR42855:SF2">
    <property type="entry name" value="DRUG RESISTANCE ABC TRANSPORTER,ATP-BINDING PROTEIN"/>
    <property type="match status" value="1"/>
</dbReference>
<dbReference type="InterPro" id="IPR051309">
    <property type="entry name" value="ABCF_ATPase"/>
</dbReference>
<dbReference type="PROSITE" id="PS00211">
    <property type="entry name" value="ABC_TRANSPORTER_1"/>
    <property type="match status" value="2"/>
</dbReference>
<dbReference type="InterPro" id="IPR003439">
    <property type="entry name" value="ABC_transporter-like_ATP-bd"/>
</dbReference>
<evidence type="ECO:0000256" key="3">
    <source>
        <dbReference type="SAM" id="Coils"/>
    </source>
</evidence>
<keyword evidence="3" id="KW-0175">Coiled coil</keyword>
<dbReference type="Proteomes" id="UP000886887">
    <property type="component" value="Unassembled WGS sequence"/>
</dbReference>
<reference evidence="5" key="2">
    <citation type="journal article" date="2021" name="PeerJ">
        <title>Extensive microbial diversity within the chicken gut microbiome revealed by metagenomics and culture.</title>
        <authorList>
            <person name="Gilroy R."/>
            <person name="Ravi A."/>
            <person name="Getino M."/>
            <person name="Pursley I."/>
            <person name="Horton D.L."/>
            <person name="Alikhan N.F."/>
            <person name="Baker D."/>
            <person name="Gharbi K."/>
            <person name="Hall N."/>
            <person name="Watson M."/>
            <person name="Adriaenssens E.M."/>
            <person name="Foster-Nyarko E."/>
            <person name="Jarju S."/>
            <person name="Secka A."/>
            <person name="Antonio M."/>
            <person name="Oren A."/>
            <person name="Chaudhuri R.R."/>
            <person name="La Ragione R."/>
            <person name="Hildebrand F."/>
            <person name="Pallen M.J."/>
        </authorList>
    </citation>
    <scope>NUCLEOTIDE SEQUENCE</scope>
    <source>
        <strain evidence="5">ChiSxjej2B14-6234</strain>
    </source>
</reference>
<evidence type="ECO:0000259" key="4">
    <source>
        <dbReference type="PROSITE" id="PS50893"/>
    </source>
</evidence>
<dbReference type="InterPro" id="IPR017871">
    <property type="entry name" value="ABC_transporter-like_CS"/>
</dbReference>
<evidence type="ECO:0000313" key="5">
    <source>
        <dbReference type="EMBL" id="HIQ70638.1"/>
    </source>
</evidence>
<keyword evidence="2 5" id="KW-0067">ATP-binding</keyword>
<feature type="domain" description="ABC transporter" evidence="4">
    <location>
        <begin position="298"/>
        <end position="500"/>
    </location>
</feature>
<sequence length="500" mass="56084">MALIDVSHLTFGYEGSFENVFEDVSFQIDTTWRLGFTGRNGRGKTTFLRLLTGAYPYRGTITAPAAFDYFPPDLPDERMTAMQAARALAPGLEDWQLERETGLLGVQAQALARPMSTLSGGERTKVLLALMFLRAGSFPLIDEPTNHLDMRARAQVAAYLRRKDGFILVSHDRAFLDACVDRVLYLGRTGVEVAACDFSTFLQNRAQREQYERTQSERLRREVARLSQAARDTAGWSDALERTKNSAGDSGYVGHKSAKMMRRAKNAERRRERALEDKKGLLREVEEAPPLTMHPLAFRQERLAEALDLCVRYDGREVTRDVRFTLRRGGRVALQGPNGCGKTSILRLIAGEDVPHGGVLRLASGLRVSYVPQDMRFLSGSLADYARDCGVDLTLLLTTLRALDFARELFERDMRGFSAGQKKKVLLARSLCEEAHLFVWDEPLNYIDLYSRMQLEALIAQRQPSMVFVEHDRAFVDAVATERVTLQAEVIPSPPGAGSR</sequence>
<organism evidence="5 6">
    <name type="scientific">Candidatus Onthenecus intestinigallinarum</name>
    <dbReference type="NCBI Taxonomy" id="2840875"/>
    <lineage>
        <taxon>Bacteria</taxon>
        <taxon>Bacillati</taxon>
        <taxon>Bacillota</taxon>
        <taxon>Clostridia</taxon>
        <taxon>Eubacteriales</taxon>
        <taxon>Candidatus Onthenecus</taxon>
    </lineage>
</organism>
<name>A0A9D1CQ15_9FIRM</name>
<evidence type="ECO:0000313" key="6">
    <source>
        <dbReference type="Proteomes" id="UP000886887"/>
    </source>
</evidence>
<dbReference type="SMART" id="SM00382">
    <property type="entry name" value="AAA"/>
    <property type="match status" value="2"/>
</dbReference>
<dbReference type="InterPro" id="IPR003593">
    <property type="entry name" value="AAA+_ATPase"/>
</dbReference>
<dbReference type="GO" id="GO:0005524">
    <property type="term" value="F:ATP binding"/>
    <property type="evidence" value="ECO:0007669"/>
    <property type="project" value="UniProtKB-KW"/>
</dbReference>
<comment type="caution">
    <text evidence="5">The sequence shown here is derived from an EMBL/GenBank/DDBJ whole genome shotgun (WGS) entry which is preliminary data.</text>
</comment>
<gene>
    <name evidence="5" type="ORF">IAB73_00250</name>
</gene>
<proteinExistence type="predicted"/>
<feature type="domain" description="ABC transporter" evidence="4">
    <location>
        <begin position="4"/>
        <end position="213"/>
    </location>
</feature>
<dbReference type="GO" id="GO:0016887">
    <property type="term" value="F:ATP hydrolysis activity"/>
    <property type="evidence" value="ECO:0007669"/>
    <property type="project" value="InterPro"/>
</dbReference>